<name>A0AAD4EDF4_9AGAM</name>
<keyword evidence="3" id="KW-1185">Reference proteome</keyword>
<evidence type="ECO:0000256" key="1">
    <source>
        <dbReference type="SAM" id="MobiDB-lite"/>
    </source>
</evidence>
<feature type="region of interest" description="Disordered" evidence="1">
    <location>
        <begin position="837"/>
        <end position="894"/>
    </location>
</feature>
<accession>A0AAD4EDF4</accession>
<evidence type="ECO:0000313" key="3">
    <source>
        <dbReference type="Proteomes" id="UP001195769"/>
    </source>
</evidence>
<dbReference type="GeneID" id="64664526"/>
<evidence type="ECO:0008006" key="4">
    <source>
        <dbReference type="Google" id="ProtNLM"/>
    </source>
</evidence>
<feature type="compositionally biased region" description="Basic and acidic residues" evidence="1">
    <location>
        <begin position="508"/>
        <end position="532"/>
    </location>
</feature>
<feature type="region of interest" description="Disordered" evidence="1">
    <location>
        <begin position="492"/>
        <end position="532"/>
    </location>
</feature>
<feature type="compositionally biased region" description="Basic and acidic residues" evidence="1">
    <location>
        <begin position="730"/>
        <end position="768"/>
    </location>
</feature>
<feature type="region of interest" description="Disordered" evidence="1">
    <location>
        <begin position="277"/>
        <end position="325"/>
    </location>
</feature>
<dbReference type="RefSeq" id="XP_041229676.1">
    <property type="nucleotide sequence ID" value="XM_041370228.1"/>
</dbReference>
<dbReference type="EMBL" id="JABBWK010000011">
    <property type="protein sequence ID" value="KAG1904101.1"/>
    <property type="molecule type" value="Genomic_DNA"/>
</dbReference>
<evidence type="ECO:0000313" key="2">
    <source>
        <dbReference type="EMBL" id="KAG1904101.1"/>
    </source>
</evidence>
<feature type="region of interest" description="Disordered" evidence="1">
    <location>
        <begin position="717"/>
        <end position="822"/>
    </location>
</feature>
<gene>
    <name evidence="2" type="ORF">F5891DRAFT_1276216</name>
</gene>
<proteinExistence type="predicted"/>
<feature type="compositionally biased region" description="Basic and acidic residues" evidence="1">
    <location>
        <begin position="301"/>
        <end position="320"/>
    </location>
</feature>
<reference evidence="2" key="1">
    <citation type="journal article" date="2020" name="New Phytol.">
        <title>Comparative genomics reveals dynamic genome evolution in host specialist ectomycorrhizal fungi.</title>
        <authorList>
            <person name="Lofgren L.A."/>
            <person name="Nguyen N.H."/>
            <person name="Vilgalys R."/>
            <person name="Ruytinx J."/>
            <person name="Liao H.L."/>
            <person name="Branco S."/>
            <person name="Kuo A."/>
            <person name="LaButti K."/>
            <person name="Lipzen A."/>
            <person name="Andreopoulos W."/>
            <person name="Pangilinan J."/>
            <person name="Riley R."/>
            <person name="Hundley H."/>
            <person name="Na H."/>
            <person name="Barry K."/>
            <person name="Grigoriev I.V."/>
            <person name="Stajich J.E."/>
            <person name="Kennedy P.G."/>
        </authorList>
    </citation>
    <scope>NUCLEOTIDE SEQUENCE</scope>
    <source>
        <strain evidence="2">FC203</strain>
    </source>
</reference>
<feature type="compositionally biased region" description="Basic and acidic residues" evidence="1">
    <location>
        <begin position="795"/>
        <end position="807"/>
    </location>
</feature>
<protein>
    <recommendedName>
        <fullName evidence="4">Proteophosphoglycan ppg4</fullName>
    </recommendedName>
</protein>
<dbReference type="AlphaFoldDB" id="A0AAD4EDF4"/>
<feature type="compositionally biased region" description="Polar residues" evidence="1">
    <location>
        <begin position="770"/>
        <end position="784"/>
    </location>
</feature>
<organism evidence="2 3">
    <name type="scientific">Suillus fuscotomentosus</name>
    <dbReference type="NCBI Taxonomy" id="1912939"/>
    <lineage>
        <taxon>Eukaryota</taxon>
        <taxon>Fungi</taxon>
        <taxon>Dikarya</taxon>
        <taxon>Basidiomycota</taxon>
        <taxon>Agaricomycotina</taxon>
        <taxon>Agaricomycetes</taxon>
        <taxon>Agaricomycetidae</taxon>
        <taxon>Boletales</taxon>
        <taxon>Suillineae</taxon>
        <taxon>Suillaceae</taxon>
        <taxon>Suillus</taxon>
    </lineage>
</organism>
<comment type="caution">
    <text evidence="2">The sequence shown here is derived from an EMBL/GenBank/DDBJ whole genome shotgun (WGS) entry which is preliminary data.</text>
</comment>
<dbReference type="Proteomes" id="UP001195769">
    <property type="component" value="Unassembled WGS sequence"/>
</dbReference>
<feature type="compositionally biased region" description="Acidic residues" evidence="1">
    <location>
        <begin position="837"/>
        <end position="850"/>
    </location>
</feature>
<dbReference type="InterPro" id="IPR018822">
    <property type="entry name" value="UPF0646"/>
</dbReference>
<feature type="compositionally biased region" description="Polar residues" evidence="1">
    <location>
        <begin position="856"/>
        <end position="868"/>
    </location>
</feature>
<dbReference type="Pfam" id="PF10336">
    <property type="entry name" value="DUF2420"/>
    <property type="match status" value="1"/>
</dbReference>
<sequence>MSRAMHGPLCVDESALSALHLVLDLDPYLTAIAFAMSVSPFPEPLDAPMHDFATEIDVPMNPAAAQEFFVELSMDHDGHHTTYNQEDVEVDMETYYDGNAEYEMADETEEFNESHYHHELLDVEVYDASDARSPRPIPDSHSLSSLIINPEISLLPSPAPFSDPFTPQLVTIPVEHDAPITDRLVENDHPVAEEAEFNALREEESLALTLEQLSELDPPHLTTTADQTAVELNVPSVASTDPYAVEKHADAPVSETTSRVGSTVLPTEAELALQAQVEEQSETFHPSDIPSDNIAQPQGETHPESLRDEADDANDPHEISDGVYIDPPPAVFLSIGSSEVPEYCLFNQPPVERGSRSPSAGASNQQAYALLLENRPTLYYEPLSCVFEALRQDEVISRIPDSLEGELVMDAYDLQLAVLEDNVYAQEISLHDLNVLHDGSDFTGPLRIHLRSAIPRFILRYRLLQEQISRLDLAAGVDENVAAEGYAPAVQHDAAPEADQHEEEAQLEAEHREEEDADHHDEEGVDHHEEEAQPKALLLGDQNDLDGTEGVHEAKVSLDLLQGDDTLAKDMAFIPQAVADVAYHSVSGDVAQALEGEDDYEGTNVGTEYQEDGEGDHDTAAVHQTADTDATATVSGVNVQFEGEEAEYQDYIQPEEYGEIYEDFPEEDGTHTEFGYDQTVGYEDSGTAAVPTIVEELQTDLPVSDLQEEETTLVLPAQHVDSEPAQISEIGDRGNDEDLDQHSVLDERGDRLPSYEEQSSHGTDKDLIVDQNTDQPESSAQFPTDESDSNLIAMLEREADSELDHSSSHTNANPTEEGGGHTFPVLEEEWDEVWDDELDGDGEIDDEWQDPGDAVSNESSVTLSSISSAKRHHDEVDPEEGELEAGTPHSSPASASHILSGAILFLRPYTAATAQPHCLPVAGLTYQTLFIIMALDRMARTQPEHQNYDRRLSTVFQVSIVSPILSVHHRFFSWLTFTAYSGVLPA</sequence>